<dbReference type="InParanoid" id="E3IVV5"/>
<dbReference type="InterPro" id="IPR036514">
    <property type="entry name" value="SGNH_hydro_sf"/>
</dbReference>
<dbReference type="AlphaFoldDB" id="E3IVV5"/>
<dbReference type="PANTHER" id="PTHR43784:SF2">
    <property type="entry name" value="GDSL-LIKE LIPASE_ACYLHYDROLASE, PUTATIVE (AFU_ORTHOLOGUE AFUA_2G00820)-RELATED"/>
    <property type="match status" value="1"/>
</dbReference>
<protein>
    <submittedName>
        <fullName evidence="2">Lipolytic protein G-D-S-L family</fullName>
    </submittedName>
</protein>
<organism evidence="2 3">
    <name type="scientific">Pseudofrankia inefficax (strain DSM 45817 / CECT 9037 / DDB 130130 / EuI1c)</name>
    <name type="common">Frankia inefficax</name>
    <dbReference type="NCBI Taxonomy" id="298654"/>
    <lineage>
        <taxon>Bacteria</taxon>
        <taxon>Bacillati</taxon>
        <taxon>Actinomycetota</taxon>
        <taxon>Actinomycetes</taxon>
        <taxon>Frankiales</taxon>
        <taxon>Frankiaceae</taxon>
        <taxon>Pseudofrankia</taxon>
    </lineage>
</organism>
<name>E3IVV5_PSEI1</name>
<dbReference type="SUPFAM" id="SSF52266">
    <property type="entry name" value="SGNH hydrolase"/>
    <property type="match status" value="1"/>
</dbReference>
<dbReference type="InterPro" id="IPR013830">
    <property type="entry name" value="SGNH_hydro"/>
</dbReference>
<dbReference type="eggNOG" id="COG2755">
    <property type="taxonomic scope" value="Bacteria"/>
</dbReference>
<dbReference type="Proteomes" id="UP000002484">
    <property type="component" value="Chromosome"/>
</dbReference>
<dbReference type="KEGG" id="fri:FraEuI1c_5773"/>
<evidence type="ECO:0000313" key="3">
    <source>
        <dbReference type="Proteomes" id="UP000002484"/>
    </source>
</evidence>
<dbReference type="InterPro" id="IPR053140">
    <property type="entry name" value="GDSL_Rv0518-like"/>
</dbReference>
<dbReference type="Pfam" id="PF13472">
    <property type="entry name" value="Lipase_GDSL_2"/>
    <property type="match status" value="1"/>
</dbReference>
<dbReference type="STRING" id="298654.FraEuI1c_5773"/>
<dbReference type="CDD" id="cd01832">
    <property type="entry name" value="SGNH_hydrolase_like_1"/>
    <property type="match status" value="1"/>
</dbReference>
<keyword evidence="3" id="KW-1185">Reference proteome</keyword>
<dbReference type="RefSeq" id="WP_013426875.1">
    <property type="nucleotide sequence ID" value="NC_014666.1"/>
</dbReference>
<dbReference type="EMBL" id="CP002299">
    <property type="protein sequence ID" value="ADP83757.1"/>
    <property type="molecule type" value="Genomic_DNA"/>
</dbReference>
<gene>
    <name evidence="2" type="ordered locus">FraEuI1c_5773</name>
</gene>
<feature type="domain" description="SGNH hydrolase-type esterase" evidence="1">
    <location>
        <begin position="35"/>
        <end position="210"/>
    </location>
</feature>
<evidence type="ECO:0000313" key="2">
    <source>
        <dbReference type="EMBL" id="ADP83757.1"/>
    </source>
</evidence>
<accession>E3IVV5</accession>
<sequence>MTVLDDTLERADPDCLSPAAEARLLRGAPWRRLAVLGDSVAAGVREPRPGYRDQCFADRVAAALERPGFRYRNLGAPWASLRDVRDGQLPAALSFRPDLVLLVAGGNDALRPDYTPDRAWQGLLEIAGPLADHGVLVVTVGMFDLARSGVASPRFAATMTDRFDELDRITAAVAAQVGGLHVDTHHHPRTSDPEIFASDRVHANAAGHAIASAAVVRRLAGHPRLDARSGDPGG</sequence>
<evidence type="ECO:0000259" key="1">
    <source>
        <dbReference type="Pfam" id="PF13472"/>
    </source>
</evidence>
<proteinExistence type="predicted"/>
<dbReference type="OrthoDB" id="3474033at2"/>
<reference evidence="2 3" key="1">
    <citation type="submission" date="2010-10" db="EMBL/GenBank/DDBJ databases">
        <title>Complete sequence of Frankia sp. EuI1c.</title>
        <authorList>
            <consortium name="US DOE Joint Genome Institute"/>
            <person name="Lucas S."/>
            <person name="Copeland A."/>
            <person name="Lapidus A."/>
            <person name="Cheng J.-F."/>
            <person name="Bruce D."/>
            <person name="Goodwin L."/>
            <person name="Pitluck S."/>
            <person name="Chertkov O."/>
            <person name="Detter J.C."/>
            <person name="Han C."/>
            <person name="Tapia R."/>
            <person name="Land M."/>
            <person name="Hauser L."/>
            <person name="Jeffries C."/>
            <person name="Kyrpides N."/>
            <person name="Ivanova N."/>
            <person name="Mikhailova N."/>
            <person name="Beauchemin N."/>
            <person name="Sen A."/>
            <person name="Sur S.A."/>
            <person name="Gtari M."/>
            <person name="Wall L."/>
            <person name="Tisa L."/>
            <person name="Woyke T."/>
        </authorList>
    </citation>
    <scope>NUCLEOTIDE SEQUENCE [LARGE SCALE GENOMIC DNA]</scope>
    <source>
        <strain evidence="3">DSM 45817 / CECT 9037 / EuI1c</strain>
    </source>
</reference>
<dbReference type="Gene3D" id="3.40.50.1110">
    <property type="entry name" value="SGNH hydrolase"/>
    <property type="match status" value="1"/>
</dbReference>
<dbReference type="HOGENOM" id="CLU_069365_2_0_11"/>
<dbReference type="PANTHER" id="PTHR43784">
    <property type="entry name" value="GDSL-LIKE LIPASE/ACYLHYDROLASE, PUTATIVE (AFU_ORTHOLOGUE AFUA_2G00820)-RELATED"/>
    <property type="match status" value="1"/>
</dbReference>